<dbReference type="Proteomes" id="UP000279909">
    <property type="component" value="Unassembled WGS sequence"/>
</dbReference>
<sequence length="87" mass="10004">MGRSLGQMQSELRSIINELESIASGIGSNFKGIGAEQCSSKLQDFIEECEASIKHLDHIKEVRREEKRKERERQRKLEMLLNGKTMI</sequence>
<comment type="caution">
    <text evidence="1">The sequence shown here is derived from an EMBL/GenBank/DDBJ whole genome shotgun (WGS) entry which is preliminary data.</text>
</comment>
<gene>
    <name evidence="1" type="ORF">EC501_06780</name>
</gene>
<proteinExistence type="predicted"/>
<dbReference type="OrthoDB" id="2918602at2"/>
<dbReference type="InterPro" id="IPR036689">
    <property type="entry name" value="ESAT-6-like_sf"/>
</dbReference>
<name>A0A3M8HBK7_9BACI</name>
<dbReference type="EMBL" id="RHLQ01000012">
    <property type="protein sequence ID" value="RNC99807.1"/>
    <property type="molecule type" value="Genomic_DNA"/>
</dbReference>
<organism evidence="1 2">
    <name type="scientific">Lysinibacillus halotolerans</name>
    <dbReference type="NCBI Taxonomy" id="1368476"/>
    <lineage>
        <taxon>Bacteria</taxon>
        <taxon>Bacillati</taxon>
        <taxon>Bacillota</taxon>
        <taxon>Bacilli</taxon>
        <taxon>Bacillales</taxon>
        <taxon>Bacillaceae</taxon>
        <taxon>Lysinibacillus</taxon>
    </lineage>
</organism>
<accession>A0A3M8HBK7</accession>
<reference evidence="1 2" key="1">
    <citation type="journal article" date="2014" name="Int. J. Syst. Evol. Microbiol.">
        <title>Lysinibacillus halotolerans sp. nov., isolated from saline-alkaline soil.</title>
        <authorList>
            <person name="Kong D."/>
            <person name="Wang Y."/>
            <person name="Zhao B."/>
            <person name="Li Y."/>
            <person name="Song J."/>
            <person name="Zhai Y."/>
            <person name="Zhang C."/>
            <person name="Wang H."/>
            <person name="Chen X."/>
            <person name="Zhao B."/>
            <person name="Ruan Z."/>
        </authorList>
    </citation>
    <scope>NUCLEOTIDE SEQUENCE [LARGE SCALE GENOMIC DNA]</scope>
    <source>
        <strain evidence="1 2">MCCC 1A12703</strain>
    </source>
</reference>
<keyword evidence="2" id="KW-1185">Reference proteome</keyword>
<dbReference type="SUPFAM" id="SSF140453">
    <property type="entry name" value="EsxAB dimer-like"/>
    <property type="match status" value="1"/>
</dbReference>
<dbReference type="RefSeq" id="WP_122971538.1">
    <property type="nucleotide sequence ID" value="NZ_RHLQ01000012.1"/>
</dbReference>
<protein>
    <submittedName>
        <fullName evidence="1">Uncharacterized protein</fullName>
    </submittedName>
</protein>
<evidence type="ECO:0000313" key="1">
    <source>
        <dbReference type="EMBL" id="RNC99807.1"/>
    </source>
</evidence>
<evidence type="ECO:0000313" key="2">
    <source>
        <dbReference type="Proteomes" id="UP000279909"/>
    </source>
</evidence>
<dbReference type="AlphaFoldDB" id="A0A3M8HBK7"/>